<reference evidence="3" key="1">
    <citation type="submission" date="2022-11" db="UniProtKB">
        <authorList>
            <consortium name="WormBaseParasite"/>
        </authorList>
    </citation>
    <scope>IDENTIFICATION</scope>
</reference>
<keyword evidence="2" id="KW-1185">Reference proteome</keyword>
<evidence type="ECO:0000256" key="1">
    <source>
        <dbReference type="SAM" id="MobiDB-lite"/>
    </source>
</evidence>
<sequence length="73" mass="7812">MRQNLPSGGGPAASSMGSTLPGSKGVVLSICEFFSTSMRQAHKILGCRQLGERQLGERQLGECDNWNFGAHSM</sequence>
<dbReference type="AlphaFoldDB" id="A0A915JBW8"/>
<evidence type="ECO:0000313" key="3">
    <source>
        <dbReference type="WBParaSite" id="nRc.2.0.1.t23993-RA"/>
    </source>
</evidence>
<organism evidence="2 3">
    <name type="scientific">Romanomermis culicivorax</name>
    <name type="common">Nematode worm</name>
    <dbReference type="NCBI Taxonomy" id="13658"/>
    <lineage>
        <taxon>Eukaryota</taxon>
        <taxon>Metazoa</taxon>
        <taxon>Ecdysozoa</taxon>
        <taxon>Nematoda</taxon>
        <taxon>Enoplea</taxon>
        <taxon>Dorylaimia</taxon>
        <taxon>Mermithida</taxon>
        <taxon>Mermithoidea</taxon>
        <taxon>Mermithidae</taxon>
        <taxon>Romanomermis</taxon>
    </lineage>
</organism>
<evidence type="ECO:0000313" key="2">
    <source>
        <dbReference type="Proteomes" id="UP000887565"/>
    </source>
</evidence>
<name>A0A915JBW8_ROMCU</name>
<proteinExistence type="predicted"/>
<dbReference type="Proteomes" id="UP000887565">
    <property type="component" value="Unplaced"/>
</dbReference>
<feature type="region of interest" description="Disordered" evidence="1">
    <location>
        <begin position="1"/>
        <end position="21"/>
    </location>
</feature>
<dbReference type="WBParaSite" id="nRc.2.0.1.t23993-RA">
    <property type="protein sequence ID" value="nRc.2.0.1.t23993-RA"/>
    <property type="gene ID" value="nRc.2.0.1.g23993"/>
</dbReference>
<accession>A0A915JBW8</accession>
<protein>
    <submittedName>
        <fullName evidence="3">Uncharacterized protein</fullName>
    </submittedName>
</protein>